<dbReference type="AlphaFoldDB" id="A0A0G1CHB9"/>
<feature type="coiled-coil region" evidence="1">
    <location>
        <begin position="227"/>
        <end position="275"/>
    </location>
</feature>
<comment type="caution">
    <text evidence="3">The sequence shown here is derived from an EMBL/GenBank/DDBJ whole genome shotgun (WGS) entry which is preliminary data.</text>
</comment>
<proteinExistence type="predicted"/>
<dbReference type="STRING" id="1618659.UV11_C0001G0063"/>
<protein>
    <submittedName>
        <fullName evidence="3">Chromosome partition protein Smc</fullName>
    </submittedName>
</protein>
<evidence type="ECO:0000313" key="4">
    <source>
        <dbReference type="Proteomes" id="UP000034036"/>
    </source>
</evidence>
<dbReference type="SUPFAM" id="SSF52540">
    <property type="entry name" value="P-loop containing nucleoside triphosphate hydrolases"/>
    <property type="match status" value="1"/>
</dbReference>
<dbReference type="PANTHER" id="PTHR43977">
    <property type="entry name" value="STRUCTURAL MAINTENANCE OF CHROMOSOMES PROTEIN 3"/>
    <property type="match status" value="1"/>
</dbReference>
<feature type="coiled-coil region" evidence="1">
    <location>
        <begin position="384"/>
        <end position="446"/>
    </location>
</feature>
<dbReference type="Proteomes" id="UP000034036">
    <property type="component" value="Unassembled WGS sequence"/>
</dbReference>
<sequence>MRLKRLEISGFKSFAKNTVLEFPNPISAVVGPNGSGKSNVADSIRWVLGEQSIKTLRGKKGEDLIYSGSNEQARLSKASVELVFDNIKREFPLEFDEVAIGRRVYRDGANEYLLNGSNVRLKDIIELLAKVGFGSSQHHIIGQGEADRILYASPKERREMIEDALGLKIFQIKRLEAERKLDRTKDNIKQVEALRREIQPHLKFLKTQAEKFEIASKLREDLKSLFYEYLSRKGATVEKNKKELEEKSGEPEKNLAEIESEIKKLRQSIEKNEQRIVAPEKSDGDGSEKKLAEVRESRVKIQYELGRLQGMIELEERNLKEQKEAMVPRKDVEGVMETITMSLSALEEESALDKIFERIKEVEVLIKNFLKNIKGERAGREDFLKENRTKYEEFQTKLAEIRKEEEDLAKKISEKTIQERKVVDEARREERKVYELESEASRIKDNLRAFQMDKERVQMASDEFSRELEEATPYLAGEELVRMEPYPSLADADATRKKIERLKIRLEEAGGIDPQILKEYKEITERDEFLFKELSDLEVSAKDLGEVMEELEKKLDHDFKTGVSKINHEFGSFFATMFGGGSAALKIVKREIKKEAVDELEGESEESSEEGIDISVDLPRKRIKSLDLLSGGERALTSIALLFAMSAVNPPPFLVLDETDAALDEANSQRYGKMLEDLSKTTQLIVITHNRTTMKTAWVLYGVTMGSDGISKLLSIRFEDAGALVA</sequence>
<feature type="domain" description="RecF/RecN/SMC N-terminal" evidence="2">
    <location>
        <begin position="3"/>
        <end position="711"/>
    </location>
</feature>
<dbReference type="PATRIC" id="fig|1618659.3.peg.70"/>
<dbReference type="InterPro" id="IPR003395">
    <property type="entry name" value="RecF/RecN/SMC_N"/>
</dbReference>
<evidence type="ECO:0000259" key="2">
    <source>
        <dbReference type="Pfam" id="PF02463"/>
    </source>
</evidence>
<feature type="coiled-coil region" evidence="1">
    <location>
        <begin position="167"/>
        <end position="194"/>
    </location>
</feature>
<organism evidence="3 4">
    <name type="scientific">Candidatus Giovannonibacteria bacterium GW2011_GWF2_42_19</name>
    <dbReference type="NCBI Taxonomy" id="1618659"/>
    <lineage>
        <taxon>Bacteria</taxon>
        <taxon>Candidatus Giovannoniibacteriota</taxon>
    </lineage>
</organism>
<dbReference type="InterPro" id="IPR027417">
    <property type="entry name" value="P-loop_NTPase"/>
</dbReference>
<dbReference type="Pfam" id="PF02463">
    <property type="entry name" value="SMC_N"/>
    <property type="match status" value="1"/>
</dbReference>
<dbReference type="Gene3D" id="3.40.50.300">
    <property type="entry name" value="P-loop containing nucleotide triphosphate hydrolases"/>
    <property type="match status" value="2"/>
</dbReference>
<gene>
    <name evidence="3" type="ORF">UV11_C0001G0063</name>
</gene>
<accession>A0A0G1CHB9</accession>
<reference evidence="3 4" key="1">
    <citation type="journal article" date="2015" name="Nature">
        <title>rRNA introns, odd ribosomes, and small enigmatic genomes across a large radiation of phyla.</title>
        <authorList>
            <person name="Brown C.T."/>
            <person name="Hug L.A."/>
            <person name="Thomas B.C."/>
            <person name="Sharon I."/>
            <person name="Castelle C.J."/>
            <person name="Singh A."/>
            <person name="Wilkins M.J."/>
            <person name="Williams K.H."/>
            <person name="Banfield J.F."/>
        </authorList>
    </citation>
    <scope>NUCLEOTIDE SEQUENCE [LARGE SCALE GENOMIC DNA]</scope>
</reference>
<name>A0A0G1CHB9_9BACT</name>
<dbReference type="EMBL" id="LCDF01000001">
    <property type="protein sequence ID" value="KKS48968.1"/>
    <property type="molecule type" value="Genomic_DNA"/>
</dbReference>
<evidence type="ECO:0000256" key="1">
    <source>
        <dbReference type="SAM" id="Coils"/>
    </source>
</evidence>
<evidence type="ECO:0000313" key="3">
    <source>
        <dbReference type="EMBL" id="KKS48968.1"/>
    </source>
</evidence>
<keyword evidence="1" id="KW-0175">Coiled coil</keyword>